<feature type="domain" description="Rho-GAP" evidence="3">
    <location>
        <begin position="371"/>
        <end position="562"/>
    </location>
</feature>
<dbReference type="OrthoDB" id="185175at2759"/>
<feature type="compositionally biased region" description="Low complexity" evidence="2">
    <location>
        <begin position="592"/>
        <end position="601"/>
    </location>
</feature>
<dbReference type="PANTHER" id="PTHR23176">
    <property type="entry name" value="RHO/RAC/CDC GTPASE-ACTIVATING PROTEIN"/>
    <property type="match status" value="1"/>
</dbReference>
<protein>
    <submittedName>
        <fullName evidence="5">BgtA-21127</fullName>
    </submittedName>
</protein>
<organism evidence="5">
    <name type="scientific">Blumeria graminis f. sp. tritici 96224</name>
    <dbReference type="NCBI Taxonomy" id="1268274"/>
    <lineage>
        <taxon>Eukaryota</taxon>
        <taxon>Fungi</taxon>
        <taxon>Dikarya</taxon>
        <taxon>Ascomycota</taxon>
        <taxon>Pezizomycotina</taxon>
        <taxon>Leotiomycetes</taxon>
        <taxon>Erysiphales</taxon>
        <taxon>Erysiphaceae</taxon>
        <taxon>Blumeria</taxon>
    </lineage>
</organism>
<dbReference type="Proteomes" id="UP000053110">
    <property type="component" value="Unassembled WGS sequence"/>
</dbReference>
<feature type="compositionally biased region" description="Polar residues" evidence="2">
    <location>
        <begin position="54"/>
        <end position="72"/>
    </location>
</feature>
<dbReference type="InterPro" id="IPR000198">
    <property type="entry name" value="RhoGAP_dom"/>
</dbReference>
<sequence>MGRKSISPQPLNLPDPKSISDHLHFLDSARSAGSPVSPTSKLSGTRSPFKFNSKKAQAQTLPATENTQSSKQAPDLPPSSVTLPFHQPAISQQTPPNEPAEVEKPERRERASRSSFFNNYKASRSSNRLQSEKTSVASAASVSKVTERTVPGSHVSSNKEHPQTDSTLASSETRSDSPPPLAASSNVSKKVKSKSFSILSRSYSLRDDPSSIDPSLIDIIMEPEKSSLQLESVLTPPIEQDRSYRARMASNIRQHSAERLPSFQRERSKEQKNRTTKDSYGKSQIVTNLQKEQNRNPSSLSSSTGSNTFLNSLKSQATKGAGALSKGLFGKGSRNGNISNEKSPEVDDEHYELKVINLPLIQQTRLTRISKKLEDSKDKTEFWMPAFPWRAIDYLNYKGSDVEGLYRVPGSGPEIKKWRRRFDQELDIDLFEQSDLYDINIIGSMLKAWLRELPDELLPKTAQDRIARECANSEKVPQLLIDELSNLSPFNYYLLFAITCHLSLLLAHSEKNKMDYRNLCICFQPCMKIDAVCFKFLVCDWRDCWKGCKTEPFYVEQEYMLFDQVQSSHASTESRSSSAIDGSYDDYERNASSPHGSNSSSTQGPKFPTDYASNGSRSNSPSPLTPPHRFSKGGVRSGSLSTPQTLQRPKLVVSKSSGSINTAKVKTLGDMKSAPEERIEVMRPLSPIKPLSPMGF</sequence>
<evidence type="ECO:0000313" key="4">
    <source>
        <dbReference type="EMBL" id="EPQ61880.1"/>
    </source>
</evidence>
<accession>A0A061HBA8</accession>
<dbReference type="PANTHER" id="PTHR23176:SF125">
    <property type="entry name" value="GTPASE ACTIVATOR (BEM2), PUTATIVE (AFU_ORTHOLOGUE AFUA_7G04450)-RELATED"/>
    <property type="match status" value="1"/>
</dbReference>
<reference evidence="4" key="2">
    <citation type="submission" date="2013-01" db="EMBL/GenBank/DDBJ databases">
        <title>The wheat powdery mildew genome reveals unique evolution of an obligate biotroph.</title>
        <authorList>
            <person name="Oberhaensli S."/>
            <person name="Wicker T."/>
            <person name="Keller B."/>
        </authorList>
    </citation>
    <scope>NUCLEOTIDE SEQUENCE</scope>
    <source>
        <strain evidence="4">96224</strain>
    </source>
</reference>
<proteinExistence type="predicted"/>
<evidence type="ECO:0000313" key="6">
    <source>
        <dbReference type="Proteomes" id="UP000053110"/>
    </source>
</evidence>
<feature type="region of interest" description="Disordered" evidence="2">
    <location>
        <begin position="1"/>
        <end position="190"/>
    </location>
</feature>
<dbReference type="CDD" id="cd00159">
    <property type="entry name" value="RhoGAP"/>
    <property type="match status" value="1"/>
</dbReference>
<dbReference type="SMART" id="SM00324">
    <property type="entry name" value="RhoGAP"/>
    <property type="match status" value="1"/>
</dbReference>
<feature type="compositionally biased region" description="Polar residues" evidence="2">
    <location>
        <begin position="116"/>
        <end position="129"/>
    </location>
</feature>
<feature type="compositionally biased region" description="Polar residues" evidence="2">
    <location>
        <begin position="281"/>
        <end position="297"/>
    </location>
</feature>
<feature type="compositionally biased region" description="Low complexity" evidence="2">
    <location>
        <begin position="298"/>
        <end position="307"/>
    </location>
</feature>
<feature type="compositionally biased region" description="Basic and acidic residues" evidence="2">
    <location>
        <begin position="101"/>
        <end position="112"/>
    </location>
</feature>
<dbReference type="InterPro" id="IPR008936">
    <property type="entry name" value="Rho_GTPase_activation_prot"/>
</dbReference>
<dbReference type="SUPFAM" id="SSF48350">
    <property type="entry name" value="GTPase activation domain, GAP"/>
    <property type="match status" value="1"/>
</dbReference>
<feature type="compositionally biased region" description="Polar residues" evidence="2">
    <location>
        <begin position="638"/>
        <end position="647"/>
    </location>
</feature>
<reference evidence="6" key="1">
    <citation type="journal article" date="2013" name="Nat. Genet.">
        <title>The wheat powdery mildew genome shows the unique evolution of an obligate biotroph.</title>
        <authorList>
            <person name="Wicker T."/>
            <person name="Oberhaensli S."/>
            <person name="Parlange F."/>
            <person name="Buchmann J.P."/>
            <person name="Shatalina M."/>
            <person name="Roffler S."/>
            <person name="Ben-David R."/>
            <person name="Dolezel J."/>
            <person name="Simkova H."/>
            <person name="Schulze-Lefert P."/>
            <person name="Spanu P.D."/>
            <person name="Bruggmann R."/>
            <person name="Amselem J."/>
            <person name="Quesneville H."/>
            <person name="Ver Loren van Themaat E."/>
            <person name="Paape T."/>
            <person name="Shimizu K.K."/>
            <person name="Keller B."/>
        </authorList>
    </citation>
    <scope>NUCLEOTIDE SEQUENCE [LARGE SCALE GENOMIC DNA]</scope>
    <source>
        <strain evidence="6">96224</strain>
    </source>
</reference>
<feature type="region of interest" description="Disordered" evidence="2">
    <location>
        <begin position="572"/>
        <end position="658"/>
    </location>
</feature>
<dbReference type="PROSITE" id="PS50238">
    <property type="entry name" value="RHOGAP"/>
    <property type="match status" value="1"/>
</dbReference>
<evidence type="ECO:0000256" key="2">
    <source>
        <dbReference type="SAM" id="MobiDB-lite"/>
    </source>
</evidence>
<dbReference type="GO" id="GO:0005938">
    <property type="term" value="C:cell cortex"/>
    <property type="evidence" value="ECO:0007669"/>
    <property type="project" value="UniProtKB-ARBA"/>
</dbReference>
<feature type="compositionally biased region" description="Polar residues" evidence="2">
    <location>
        <begin position="1"/>
        <end position="10"/>
    </location>
</feature>
<keyword evidence="1" id="KW-0343">GTPase activation</keyword>
<reference evidence="5" key="3">
    <citation type="submission" date="2018-07" db="EMBL/GenBank/DDBJ databases">
        <authorList>
            <person name="Quirk P.G."/>
            <person name="Krulwich T.A."/>
        </authorList>
    </citation>
    <scope>NUCLEOTIDE SEQUENCE</scope>
    <source>
        <strain evidence="5">96224</strain>
    </source>
</reference>
<dbReference type="EMBL" id="UIGY01000237">
    <property type="protein sequence ID" value="SUZ13524.1"/>
    <property type="molecule type" value="Genomic_DNA"/>
</dbReference>
<dbReference type="GO" id="GO:0005096">
    <property type="term" value="F:GTPase activator activity"/>
    <property type="evidence" value="ECO:0007669"/>
    <property type="project" value="UniProtKB-KW"/>
</dbReference>
<gene>
    <name evidence="4" type="ORF">BGT96224_A21127</name>
    <name evidence="5" type="ORF">BGT96224V2_LOCUS6687</name>
</gene>
<feature type="compositionally biased region" description="Polar residues" evidence="2">
    <location>
        <begin position="34"/>
        <end position="46"/>
    </location>
</feature>
<dbReference type="Pfam" id="PF00620">
    <property type="entry name" value="RhoGAP"/>
    <property type="match status" value="1"/>
</dbReference>
<feature type="compositionally biased region" description="Low complexity" evidence="2">
    <location>
        <begin position="132"/>
        <end position="144"/>
    </location>
</feature>
<dbReference type="EMBL" id="KE375209">
    <property type="protein sequence ID" value="EPQ61880.1"/>
    <property type="molecule type" value="Genomic_DNA"/>
</dbReference>
<dbReference type="GO" id="GO:0007165">
    <property type="term" value="P:signal transduction"/>
    <property type="evidence" value="ECO:0007669"/>
    <property type="project" value="InterPro"/>
</dbReference>
<evidence type="ECO:0000259" key="3">
    <source>
        <dbReference type="PROSITE" id="PS50238"/>
    </source>
</evidence>
<dbReference type="HOGENOM" id="CLU_017095_1_0_1"/>
<evidence type="ECO:0000313" key="5">
    <source>
        <dbReference type="EMBL" id="SUZ13524.1"/>
    </source>
</evidence>
<evidence type="ECO:0000256" key="1">
    <source>
        <dbReference type="ARBA" id="ARBA00022468"/>
    </source>
</evidence>
<dbReference type="Gene3D" id="1.10.555.10">
    <property type="entry name" value="Rho GTPase activation protein"/>
    <property type="match status" value="1"/>
</dbReference>
<feature type="compositionally biased region" description="Basic and acidic residues" evidence="2">
    <location>
        <begin position="18"/>
        <end position="27"/>
    </location>
</feature>
<feature type="compositionally biased region" description="Polar residues" evidence="2">
    <location>
        <begin position="611"/>
        <end position="622"/>
    </location>
</feature>
<dbReference type="AlphaFoldDB" id="A0A061HBA8"/>
<feature type="non-terminal residue" evidence="5">
    <location>
        <position position="696"/>
    </location>
</feature>
<feature type="compositionally biased region" description="Basic and acidic residues" evidence="2">
    <location>
        <begin position="264"/>
        <end position="280"/>
    </location>
</feature>
<feature type="region of interest" description="Disordered" evidence="2">
    <location>
        <begin position="253"/>
        <end position="307"/>
    </location>
</feature>
<feature type="region of interest" description="Disordered" evidence="2">
    <location>
        <begin position="326"/>
        <end position="346"/>
    </location>
</feature>
<dbReference type="InterPro" id="IPR050729">
    <property type="entry name" value="Rho-GAP"/>
</dbReference>
<name>A0A061HBA8_BLUGR</name>